<evidence type="ECO:0000256" key="1">
    <source>
        <dbReference type="PIRSR" id="PIRSR613078-2"/>
    </source>
</evidence>
<dbReference type="CDD" id="cd07067">
    <property type="entry name" value="HP_PGM_like"/>
    <property type="match status" value="1"/>
</dbReference>
<dbReference type="InterPro" id="IPR013078">
    <property type="entry name" value="His_Pase_superF_clade-1"/>
</dbReference>
<protein>
    <submittedName>
        <fullName evidence="2">Histidine phosphatase family protein</fullName>
    </submittedName>
</protein>
<dbReference type="SMART" id="SM00855">
    <property type="entry name" value="PGAM"/>
    <property type="match status" value="1"/>
</dbReference>
<organism evidence="2">
    <name type="scientific">Rhodanobacter sp. FW102-FHT14D07</name>
    <dbReference type="NCBI Taxonomy" id="3351462"/>
    <lineage>
        <taxon>Bacteria</taxon>
        <taxon>Pseudomonadati</taxon>
        <taxon>Pseudomonadota</taxon>
        <taxon>Gammaproteobacteria</taxon>
        <taxon>Lysobacterales</taxon>
        <taxon>Rhodanobacteraceae</taxon>
        <taxon>Rhodanobacter</taxon>
    </lineage>
</organism>
<dbReference type="AlphaFoldDB" id="A0AB74UTV7"/>
<dbReference type="GO" id="GO:0016791">
    <property type="term" value="F:phosphatase activity"/>
    <property type="evidence" value="ECO:0007669"/>
    <property type="project" value="TreeGrafter"/>
</dbReference>
<sequence length="204" mass="22623">MTTLILVRHGEVEGLDPPTFHGRIVLPLTDKGAKQAALTQEIMHARWAVEAIYCSPLTRCVRTADIINEAFRLNTVPHQGLTDIDYGAWTNIPADEVGKRWPRELGRWKSQPHGCRVPGGESLQEVAARVIATFNTLLDAHARGTVAIVTHDSVLRVLLCHVMGLPLSSYWLFNPTPCGISVVSHDENRFTVHSINETQHLLNA</sequence>
<gene>
    <name evidence="2" type="ORF">ACFYG5_07095</name>
</gene>
<dbReference type="SUPFAM" id="SSF53254">
    <property type="entry name" value="Phosphoglycerate mutase-like"/>
    <property type="match status" value="1"/>
</dbReference>
<dbReference type="InterPro" id="IPR029033">
    <property type="entry name" value="His_PPase_superfam"/>
</dbReference>
<name>A0AB74UTV7_9GAMM</name>
<feature type="binding site" evidence="1">
    <location>
        <position position="59"/>
    </location>
    <ligand>
        <name>substrate</name>
    </ligand>
</feature>
<proteinExistence type="predicted"/>
<evidence type="ECO:0000313" key="2">
    <source>
        <dbReference type="EMBL" id="XIA19885.1"/>
    </source>
</evidence>
<dbReference type="Pfam" id="PF00300">
    <property type="entry name" value="His_Phos_1"/>
    <property type="match status" value="1"/>
</dbReference>
<reference evidence="2" key="1">
    <citation type="submission" date="2024-10" db="EMBL/GenBank/DDBJ databases">
        <authorList>
            <person name="Lesea H.P."/>
            <person name="Kuehl J.V."/>
            <person name="Chandonia J.-M."/>
        </authorList>
    </citation>
    <scope>NUCLEOTIDE SEQUENCE</scope>
    <source>
        <strain evidence="2">FW102-FHT14D07</strain>
    </source>
</reference>
<dbReference type="RefSeq" id="WP_235644572.1">
    <property type="nucleotide sequence ID" value="NZ_CP170721.1"/>
</dbReference>
<accession>A0AB74UTV7</accession>
<dbReference type="InterPro" id="IPR050275">
    <property type="entry name" value="PGM_Phosphatase"/>
</dbReference>
<dbReference type="EMBL" id="CP170721">
    <property type="protein sequence ID" value="XIA19885.1"/>
    <property type="molecule type" value="Genomic_DNA"/>
</dbReference>
<dbReference type="PANTHER" id="PTHR48100">
    <property type="entry name" value="BROAD-SPECIFICITY PHOSPHATASE YOR283W-RELATED"/>
    <property type="match status" value="1"/>
</dbReference>
<dbReference type="Gene3D" id="3.40.50.1240">
    <property type="entry name" value="Phosphoglycerate mutase-like"/>
    <property type="match status" value="1"/>
</dbReference>